<name>A0AAJ7WP47_PETMA</name>
<evidence type="ECO:0000256" key="7">
    <source>
        <dbReference type="SAM" id="MobiDB-lite"/>
    </source>
</evidence>
<feature type="region of interest" description="Disordered" evidence="7">
    <location>
        <begin position="770"/>
        <end position="805"/>
    </location>
</feature>
<keyword evidence="9" id="KW-1185">Reference proteome</keyword>
<feature type="compositionally biased region" description="Polar residues" evidence="7">
    <location>
        <begin position="607"/>
        <end position="630"/>
    </location>
</feature>
<protein>
    <submittedName>
        <fullName evidence="10">Caprin-2-like isoform X1</fullName>
    </submittedName>
</protein>
<dbReference type="PROSITE" id="PS50871">
    <property type="entry name" value="C1Q"/>
    <property type="match status" value="1"/>
</dbReference>
<evidence type="ECO:0000256" key="4">
    <source>
        <dbReference type="ARBA" id="ARBA00022782"/>
    </source>
</evidence>
<feature type="compositionally biased region" description="Polar residues" evidence="7">
    <location>
        <begin position="486"/>
        <end position="498"/>
    </location>
</feature>
<feature type="compositionally biased region" description="Low complexity" evidence="7">
    <location>
        <begin position="499"/>
        <end position="512"/>
    </location>
</feature>
<feature type="domain" description="C1q" evidence="8">
    <location>
        <begin position="827"/>
        <end position="961"/>
    </location>
</feature>
<feature type="region of interest" description="Disordered" evidence="7">
    <location>
        <begin position="231"/>
        <end position="262"/>
    </location>
</feature>
<evidence type="ECO:0000256" key="6">
    <source>
        <dbReference type="ARBA" id="ARBA00023193"/>
    </source>
</evidence>
<feature type="compositionally biased region" description="Low complexity" evidence="7">
    <location>
        <begin position="772"/>
        <end position="787"/>
    </location>
</feature>
<gene>
    <name evidence="10" type="primary">LOC116939970</name>
</gene>
<dbReference type="Pfam" id="PF18293">
    <property type="entry name" value="Caprin-1_dimer"/>
    <property type="match status" value="1"/>
</dbReference>
<dbReference type="GO" id="GO:0005737">
    <property type="term" value="C:cytoplasm"/>
    <property type="evidence" value="ECO:0007669"/>
    <property type="project" value="UniProtKB-SubCell"/>
</dbReference>
<organism evidence="9 10">
    <name type="scientific">Petromyzon marinus</name>
    <name type="common">Sea lamprey</name>
    <dbReference type="NCBI Taxonomy" id="7757"/>
    <lineage>
        <taxon>Eukaryota</taxon>
        <taxon>Metazoa</taxon>
        <taxon>Chordata</taxon>
        <taxon>Craniata</taxon>
        <taxon>Vertebrata</taxon>
        <taxon>Cyclostomata</taxon>
        <taxon>Hyperoartia</taxon>
        <taxon>Petromyzontiformes</taxon>
        <taxon>Petromyzontidae</taxon>
        <taxon>Petromyzon</taxon>
    </lineage>
</organism>
<feature type="compositionally biased region" description="Low complexity" evidence="7">
    <location>
        <begin position="464"/>
        <end position="473"/>
    </location>
</feature>
<evidence type="ECO:0000313" key="9">
    <source>
        <dbReference type="Proteomes" id="UP001318040"/>
    </source>
</evidence>
<feature type="compositionally biased region" description="Low complexity" evidence="7">
    <location>
        <begin position="531"/>
        <end position="543"/>
    </location>
</feature>
<accession>A0AAJ7WP47</accession>
<feature type="region of interest" description="Disordered" evidence="7">
    <location>
        <begin position="607"/>
        <end position="637"/>
    </location>
</feature>
<comment type="subcellular location">
    <subcellularLocation>
        <location evidence="1">Cytoplasm</location>
    </subcellularLocation>
</comment>
<dbReference type="Proteomes" id="UP001318040">
    <property type="component" value="Chromosome 7"/>
</dbReference>
<dbReference type="InterPro" id="IPR041637">
    <property type="entry name" value="Caprin-1_dimer"/>
</dbReference>
<dbReference type="PANTHER" id="PTHR22922">
    <property type="entry name" value="GPI-ANCHORED PROTEIN P137"/>
    <property type="match status" value="1"/>
</dbReference>
<dbReference type="PANTHER" id="PTHR22922:SF19">
    <property type="entry name" value="CAPRIN HOMOLOG"/>
    <property type="match status" value="1"/>
</dbReference>
<evidence type="ECO:0000256" key="3">
    <source>
        <dbReference type="ARBA" id="ARBA00022490"/>
    </source>
</evidence>
<keyword evidence="5" id="KW-0694">RNA-binding</keyword>
<dbReference type="Pfam" id="PF12287">
    <property type="entry name" value="Caprin-1_C"/>
    <property type="match status" value="1"/>
</dbReference>
<dbReference type="SUPFAM" id="SSF49842">
    <property type="entry name" value="TNF-like"/>
    <property type="match status" value="1"/>
</dbReference>
<dbReference type="InterPro" id="IPR022070">
    <property type="entry name" value="Caprin-1_C"/>
</dbReference>
<dbReference type="InterPro" id="IPR028816">
    <property type="entry name" value="Caprin"/>
</dbReference>
<evidence type="ECO:0000256" key="1">
    <source>
        <dbReference type="ARBA" id="ARBA00004496"/>
    </source>
</evidence>
<reference evidence="10" key="1">
    <citation type="submission" date="2025-08" db="UniProtKB">
        <authorList>
            <consortium name="RefSeq"/>
        </authorList>
    </citation>
    <scope>IDENTIFICATION</scope>
    <source>
        <tissue evidence="10">Sperm</tissue>
    </source>
</reference>
<dbReference type="InterPro" id="IPR008983">
    <property type="entry name" value="Tumour_necrosis_fac-like_dom"/>
</dbReference>
<dbReference type="GO" id="GO:0030154">
    <property type="term" value="P:cell differentiation"/>
    <property type="evidence" value="ECO:0007669"/>
    <property type="project" value="UniProtKB-KW"/>
</dbReference>
<dbReference type="AlphaFoldDB" id="A0AAJ7WP47"/>
<feature type="compositionally biased region" description="Basic and acidic residues" evidence="7">
    <location>
        <begin position="237"/>
        <end position="248"/>
    </location>
</feature>
<feature type="region of interest" description="Disordered" evidence="7">
    <location>
        <begin position="684"/>
        <end position="706"/>
    </location>
</feature>
<dbReference type="RefSeq" id="XP_032804979.1">
    <property type="nucleotide sequence ID" value="XM_032949088.1"/>
</dbReference>
<keyword evidence="4" id="KW-0221">Differentiation</keyword>
<dbReference type="Pfam" id="PF00386">
    <property type="entry name" value="C1q"/>
    <property type="match status" value="1"/>
</dbReference>
<comment type="similarity">
    <text evidence="2">Belongs to the caprin family.</text>
</comment>
<keyword evidence="6" id="KW-0652">Protein synthesis inhibitor</keyword>
<dbReference type="SMART" id="SM00110">
    <property type="entry name" value="C1Q"/>
    <property type="match status" value="1"/>
</dbReference>
<dbReference type="Gene3D" id="2.60.120.40">
    <property type="match status" value="1"/>
</dbReference>
<evidence type="ECO:0000256" key="2">
    <source>
        <dbReference type="ARBA" id="ARBA00007950"/>
    </source>
</evidence>
<dbReference type="CTD" id="65981"/>
<feature type="region of interest" description="Disordered" evidence="7">
    <location>
        <begin position="463"/>
        <end position="560"/>
    </location>
</feature>
<dbReference type="InterPro" id="IPR001073">
    <property type="entry name" value="C1q_dom"/>
</dbReference>
<proteinExistence type="inferred from homology"/>
<dbReference type="GO" id="GO:0017148">
    <property type="term" value="P:negative regulation of translation"/>
    <property type="evidence" value="ECO:0007669"/>
    <property type="project" value="UniProtKB-KW"/>
</dbReference>
<sequence length="961" mass="106399">MIVPKPTMQEKQSATERRGIRTLTGVYESYIDNVMVYLKHKIRNLEKRKGKLDGYRERLDSDEKLNLDQQEAVNSYQEVIGNLEFAQDVQKTFTTLNQEFQKSQRKAAHCKLLLQEESEKRRLRTVVELQYVLEHLGNKNVRRDFTRGLHGAAMLAPVELKALDDMYSLIHPNREKDISFDTQMKNASIHLWEFLEGKESVSDDAHNVQEVVSKVIKCGYFDKIPEYIPESSEEESEKTPVKNNDKVNKRIHPLTPPPTPVAKSIGLNIPTHVTASPKAVKTREFVNRQYVSEVQVSQSSEVLPSLQFESLEQRLPKRERSLATLAKESGLLLPPQPKKIAVPVKKLEIQISAPVLEIPVLNGPLELPDATLDPKTKRQRLLDLIAQMQGTFSFMQESLIEPESDQERGAETSPVLSHQCMAAQGIALPNVTATAGAAEEKPASLDIVQPLSPEKEMCLPFALSNHSSSNSSSPTMEMENHGSPLPVTQNYDSENIFHSTPNPSRPVSPNSNVDLTEVNAAPVEERERESPASASSRHSSPKSQGYPSPAPSPLPKAVGSSVRISTDMSANAVPFTSMHSLYNSATLHGCCAFVGPPSQVFNMSNSLQSQSEMEAEDQTQSQPTFSTSYNPGYLQPQPVTSAQLLQPSPMQPVGSYGSQVELVQPPPLPFQQVAATQTPFPGKTIGQSYYPSRGMSRGVRGGRAPTGGYRGSHAMYRGMENYRTVYQALPNGIYMQPTFPAREYTGMSYRDGYGYQHGYRRVASAMHGGFRSGWSDSSQQSSPERVSGTFNSNDSGRGDSRSVTPVDVQVVGQPATIMPVNMYPLPQQTVRVAFSAARTVNFTPGILDQPIVFDLIISNLGEAFDVTTGRFLCPSNGTYVFIFHILKLAVNVPLYINLMRNDEVLVSAYANDGAPDHETASNHAVLQLVTGDNIWLRVHRGTIYGSSWKYSTFSGYLLYLD</sequence>
<evidence type="ECO:0000313" key="10">
    <source>
        <dbReference type="RefSeq" id="XP_032804979.1"/>
    </source>
</evidence>
<evidence type="ECO:0000259" key="8">
    <source>
        <dbReference type="PROSITE" id="PS50871"/>
    </source>
</evidence>
<dbReference type="PRINTS" id="PR00007">
    <property type="entry name" value="COMPLEMNTC1Q"/>
</dbReference>
<dbReference type="KEGG" id="pmrn:116939970"/>
<evidence type="ECO:0000256" key="5">
    <source>
        <dbReference type="ARBA" id="ARBA00022884"/>
    </source>
</evidence>
<keyword evidence="3" id="KW-0963">Cytoplasm</keyword>
<dbReference type="GO" id="GO:0003723">
    <property type="term" value="F:RNA binding"/>
    <property type="evidence" value="ECO:0007669"/>
    <property type="project" value="UniProtKB-KW"/>
</dbReference>